<accession>W7T045</accession>
<evidence type="ECO:0000313" key="2">
    <source>
        <dbReference type="Proteomes" id="UP000019335"/>
    </source>
</evidence>
<dbReference type="Proteomes" id="UP000019335">
    <property type="component" value="Unassembled WGS sequence"/>
</dbReference>
<dbReference type="EMBL" id="AZIL01003062">
    <property type="protein sequence ID" value="EWM20455.1"/>
    <property type="molecule type" value="Genomic_DNA"/>
</dbReference>
<keyword evidence="2" id="KW-1185">Reference proteome</keyword>
<comment type="caution">
    <text evidence="1">The sequence shown here is derived from an EMBL/GenBank/DDBJ whole genome shotgun (WGS) entry which is preliminary data.</text>
</comment>
<proteinExistence type="predicted"/>
<reference evidence="1 2" key="1">
    <citation type="journal article" date="2014" name="Mol. Plant">
        <title>Chromosome Scale Genome Assembly and Transcriptome Profiling of Nannochloropsis gaditana in Nitrogen Depletion.</title>
        <authorList>
            <person name="Corteggiani Carpinelli E."/>
            <person name="Telatin A."/>
            <person name="Vitulo N."/>
            <person name="Forcato C."/>
            <person name="D'Angelo M."/>
            <person name="Schiavon R."/>
            <person name="Vezzi A."/>
            <person name="Giacometti G.M."/>
            <person name="Morosinotto T."/>
            <person name="Valle G."/>
        </authorList>
    </citation>
    <scope>NUCLEOTIDE SEQUENCE [LARGE SCALE GENOMIC DNA]</scope>
    <source>
        <strain evidence="1 2">B-31</strain>
    </source>
</reference>
<protein>
    <submittedName>
        <fullName evidence="1">Uncharacterized protein</fullName>
    </submittedName>
</protein>
<name>W7T045_9STRA</name>
<gene>
    <name evidence="1" type="ORF">Naga_101826g1</name>
</gene>
<sequence>MNPPAMPAYQRVDTFVDKMNPHFGWYGPTGIFAGGISTSLRPRCLDLGDVLVFWDTPEQTARTLDSLFTSRRTKFVVMGVWKWWTVLWQFCLCAPGSSIMASSVPTPRDT</sequence>
<dbReference type="AlphaFoldDB" id="W7T045"/>
<evidence type="ECO:0000313" key="1">
    <source>
        <dbReference type="EMBL" id="EWM20455.1"/>
    </source>
</evidence>
<organism evidence="1 2">
    <name type="scientific">Nannochloropsis gaditana</name>
    <dbReference type="NCBI Taxonomy" id="72520"/>
    <lineage>
        <taxon>Eukaryota</taxon>
        <taxon>Sar</taxon>
        <taxon>Stramenopiles</taxon>
        <taxon>Ochrophyta</taxon>
        <taxon>Eustigmatophyceae</taxon>
        <taxon>Eustigmatales</taxon>
        <taxon>Monodopsidaceae</taxon>
        <taxon>Nannochloropsis</taxon>
    </lineage>
</organism>